<proteinExistence type="predicted"/>
<dbReference type="EMBL" id="CM037158">
    <property type="protein sequence ID" value="KAH7852624.1"/>
    <property type="molecule type" value="Genomic_DNA"/>
</dbReference>
<comment type="caution">
    <text evidence="1">The sequence shown here is derived from an EMBL/GenBank/DDBJ whole genome shotgun (WGS) entry which is preliminary data.</text>
</comment>
<name>A0ACB7YIH3_9ERIC</name>
<reference evidence="1 2" key="1">
    <citation type="journal article" date="2021" name="Hortic Res">
        <title>High-quality reference genome and annotation aids understanding of berry development for evergreen blueberry (Vaccinium darrowii).</title>
        <authorList>
            <person name="Yu J."/>
            <person name="Hulse-Kemp A.M."/>
            <person name="Babiker E."/>
            <person name="Staton M."/>
        </authorList>
    </citation>
    <scope>NUCLEOTIDE SEQUENCE [LARGE SCALE GENOMIC DNA]</scope>
    <source>
        <strain evidence="2">cv. NJ 8807/NJ 8810</strain>
        <tissue evidence="1">Young leaf</tissue>
    </source>
</reference>
<evidence type="ECO:0000313" key="2">
    <source>
        <dbReference type="Proteomes" id="UP000828048"/>
    </source>
</evidence>
<sequence length="244" mass="28050">MEETVSFCPSFAYYESAKVVPDAEATDARNPLGTSTYSDSEFTFVLGDYGVTADEIFVRDQIFPFFNRDLLICKDLDQSDGKRPTELTLRHLSEKSLVDDIIAKERDPTTLLSSLEFDAGELDSEPEEMYCVWRPKVVKKSPSRSKKSNSTGSSASKQGKFRYFLQRRSNSEGTREDSFVFLTLENGEQKAERQRRVETGKAKTKKKLSSAHEVFYVRNRAWKEGEKRKSYLPYRQDLVGFFLF</sequence>
<keyword evidence="2" id="KW-1185">Reference proteome</keyword>
<evidence type="ECO:0000313" key="1">
    <source>
        <dbReference type="EMBL" id="KAH7852624.1"/>
    </source>
</evidence>
<protein>
    <submittedName>
        <fullName evidence="1">Uncharacterized protein</fullName>
    </submittedName>
</protein>
<organism evidence="1 2">
    <name type="scientific">Vaccinium darrowii</name>
    <dbReference type="NCBI Taxonomy" id="229202"/>
    <lineage>
        <taxon>Eukaryota</taxon>
        <taxon>Viridiplantae</taxon>
        <taxon>Streptophyta</taxon>
        <taxon>Embryophyta</taxon>
        <taxon>Tracheophyta</taxon>
        <taxon>Spermatophyta</taxon>
        <taxon>Magnoliopsida</taxon>
        <taxon>eudicotyledons</taxon>
        <taxon>Gunneridae</taxon>
        <taxon>Pentapetalae</taxon>
        <taxon>asterids</taxon>
        <taxon>Ericales</taxon>
        <taxon>Ericaceae</taxon>
        <taxon>Vaccinioideae</taxon>
        <taxon>Vaccinieae</taxon>
        <taxon>Vaccinium</taxon>
    </lineage>
</organism>
<accession>A0ACB7YIH3</accession>
<gene>
    <name evidence="1" type="ORF">Vadar_027111</name>
</gene>
<dbReference type="Proteomes" id="UP000828048">
    <property type="component" value="Chromosome 8"/>
</dbReference>